<evidence type="ECO:0000256" key="1">
    <source>
        <dbReference type="ARBA" id="ARBA00005171"/>
    </source>
</evidence>
<dbReference type="EC" id="6.3.4.2" evidence="3 12"/>
<evidence type="ECO:0000256" key="4">
    <source>
        <dbReference type="ARBA" id="ARBA00022598"/>
    </source>
</evidence>
<evidence type="ECO:0000259" key="14">
    <source>
        <dbReference type="Pfam" id="PF06418"/>
    </source>
</evidence>
<organism evidence="15 16">
    <name type="scientific">Lophiostoma macrostomum CBS 122681</name>
    <dbReference type="NCBI Taxonomy" id="1314788"/>
    <lineage>
        <taxon>Eukaryota</taxon>
        <taxon>Fungi</taxon>
        <taxon>Dikarya</taxon>
        <taxon>Ascomycota</taxon>
        <taxon>Pezizomycotina</taxon>
        <taxon>Dothideomycetes</taxon>
        <taxon>Pleosporomycetidae</taxon>
        <taxon>Pleosporales</taxon>
        <taxon>Lophiostomataceae</taxon>
        <taxon>Lophiostoma</taxon>
    </lineage>
</organism>
<dbReference type="SUPFAM" id="SSF52317">
    <property type="entry name" value="Class I glutamine amidotransferase-like"/>
    <property type="match status" value="1"/>
</dbReference>
<name>A0A6A6TF43_9PLEO</name>
<dbReference type="GO" id="GO:0005737">
    <property type="term" value="C:cytoplasm"/>
    <property type="evidence" value="ECO:0007669"/>
    <property type="project" value="TreeGrafter"/>
</dbReference>
<dbReference type="InterPro" id="IPR004468">
    <property type="entry name" value="CTP_synthase"/>
</dbReference>
<dbReference type="NCBIfam" id="NF003792">
    <property type="entry name" value="PRK05380.1"/>
    <property type="match status" value="1"/>
</dbReference>
<dbReference type="CDD" id="cd01746">
    <property type="entry name" value="GATase1_CTP_Synthase"/>
    <property type="match status" value="1"/>
</dbReference>
<proteinExistence type="inferred from homology"/>
<evidence type="ECO:0000256" key="6">
    <source>
        <dbReference type="ARBA" id="ARBA00022840"/>
    </source>
</evidence>
<dbReference type="UniPathway" id="UPA00159">
    <property type="reaction ID" value="UER00277"/>
</dbReference>
<protein>
    <recommendedName>
        <fullName evidence="11 12">CTP synthase</fullName>
        <ecNumber evidence="3 12">6.3.4.2</ecNumber>
    </recommendedName>
    <alternativeName>
        <fullName evidence="12">UTP--ammonia ligase</fullName>
    </alternativeName>
</protein>
<evidence type="ECO:0000256" key="3">
    <source>
        <dbReference type="ARBA" id="ARBA00012291"/>
    </source>
</evidence>
<feature type="domain" description="CTP synthase N-terminal" evidence="14">
    <location>
        <begin position="2"/>
        <end position="269"/>
    </location>
</feature>
<gene>
    <name evidence="15" type="ORF">K491DRAFT_691272</name>
</gene>
<dbReference type="Proteomes" id="UP000799324">
    <property type="component" value="Unassembled WGS sequence"/>
</dbReference>
<feature type="domain" description="Glutamine amidotransferase" evidence="13">
    <location>
        <begin position="315"/>
        <end position="546"/>
    </location>
</feature>
<dbReference type="FunFam" id="3.40.50.880:FF:000005">
    <property type="entry name" value="CTP synthase"/>
    <property type="match status" value="1"/>
</dbReference>
<evidence type="ECO:0000256" key="12">
    <source>
        <dbReference type="RuleBase" id="RU810713"/>
    </source>
</evidence>
<keyword evidence="16" id="KW-1185">Reference proteome</keyword>
<dbReference type="InterPro" id="IPR027417">
    <property type="entry name" value="P-loop_NTPase"/>
</dbReference>
<dbReference type="InterPro" id="IPR033828">
    <property type="entry name" value="GATase1_CTP_Synthase"/>
</dbReference>
<dbReference type="GO" id="GO:0097268">
    <property type="term" value="C:cytoophidium"/>
    <property type="evidence" value="ECO:0007669"/>
    <property type="project" value="TreeGrafter"/>
</dbReference>
<evidence type="ECO:0000259" key="13">
    <source>
        <dbReference type="Pfam" id="PF00117"/>
    </source>
</evidence>
<dbReference type="InterPro" id="IPR029062">
    <property type="entry name" value="Class_I_gatase-like"/>
</dbReference>
<dbReference type="AlphaFoldDB" id="A0A6A6TF43"/>
<dbReference type="InterPro" id="IPR017456">
    <property type="entry name" value="CTP_synthase_N"/>
</dbReference>
<keyword evidence="6 12" id="KW-0067">ATP-binding</keyword>
<dbReference type="InterPro" id="IPR017926">
    <property type="entry name" value="GATASE"/>
</dbReference>
<evidence type="ECO:0000256" key="7">
    <source>
        <dbReference type="ARBA" id="ARBA00022962"/>
    </source>
</evidence>
<evidence type="ECO:0000256" key="2">
    <source>
        <dbReference type="ARBA" id="ARBA00007533"/>
    </source>
</evidence>
<accession>A0A6A6TF43</accession>
<dbReference type="EMBL" id="MU004327">
    <property type="protein sequence ID" value="KAF2657254.1"/>
    <property type="molecule type" value="Genomic_DNA"/>
</dbReference>
<keyword evidence="7 12" id="KW-0315">Glutamine amidotransferase</keyword>
<sequence>MKYVLVSGGVISGVGKRVIASSTGLLLKTIGLKVSSIKVDPYLNVDAGTMNPKEHGEVFVLSDGGEVDLDLGNYERYLNITLTRENNITTGKIYQHVIERERKGDYLGKTVQVVPHITDAIQDWIEKVARIPVDDTGEEPDVCIIELGGTVGDIESMPFVEAMTQLRRRAGRNNFLQIHVSYVPVINGEQKTKPTQHAIQAARSAGLMPDLIACRCERPLEPSAVNKIAHFCFVDVSQVLVVKDMPSIYQVPMLLEQQGLIPLLSDILALKDVTISSKLLEKGRHTWAQWKSLTDTKGRRIDTVSIVLVGKYIELHDSYLSVIKALEHSAMRCARELVIEWVDSEHLESKTRDTDPAKFHKAWHNVCTASGILVPGGFGTRGTEGKIAAAKWARENKTPYLGICLGMQIAVIEYARHVCGLTNATSEEFNAQAAEKIIKFMPEVDKKTMGATMRLGLRPTLFQPGSEWSRLRALYAGKTEILERHRHRYEVNPAHIETLEKGGMSFVGKDDKGERMEVIEIKDHPWFVGVQFHPEYLSRVLDPSRPYLGFVAASAGMLDQITKEYMDGHGPPGAAEGVLNGAANGVGHLSMNGSSGLF</sequence>
<evidence type="ECO:0000256" key="10">
    <source>
        <dbReference type="ARBA" id="ARBA00054275"/>
    </source>
</evidence>
<dbReference type="NCBIfam" id="TIGR00337">
    <property type="entry name" value="PyrG"/>
    <property type="match status" value="1"/>
</dbReference>
<dbReference type="FunFam" id="3.40.50.300:FF:000207">
    <property type="entry name" value="CTP synthase"/>
    <property type="match status" value="1"/>
</dbReference>
<dbReference type="GO" id="GO:0044210">
    <property type="term" value="P:'de novo' CTP biosynthetic process"/>
    <property type="evidence" value="ECO:0007669"/>
    <property type="project" value="UniProtKB-UniRule"/>
</dbReference>
<dbReference type="GO" id="GO:0019856">
    <property type="term" value="P:pyrimidine nucleobase biosynthetic process"/>
    <property type="evidence" value="ECO:0007669"/>
    <property type="project" value="TreeGrafter"/>
</dbReference>
<comment type="catalytic activity">
    <reaction evidence="9 12">
        <text>UTP + L-glutamine + ATP + H2O = CTP + L-glutamate + ADP + phosphate + 2 H(+)</text>
        <dbReference type="Rhea" id="RHEA:26426"/>
        <dbReference type="ChEBI" id="CHEBI:15377"/>
        <dbReference type="ChEBI" id="CHEBI:15378"/>
        <dbReference type="ChEBI" id="CHEBI:29985"/>
        <dbReference type="ChEBI" id="CHEBI:30616"/>
        <dbReference type="ChEBI" id="CHEBI:37563"/>
        <dbReference type="ChEBI" id="CHEBI:43474"/>
        <dbReference type="ChEBI" id="CHEBI:46398"/>
        <dbReference type="ChEBI" id="CHEBI:58359"/>
        <dbReference type="ChEBI" id="CHEBI:456216"/>
        <dbReference type="EC" id="6.3.4.2"/>
    </reaction>
</comment>
<evidence type="ECO:0000256" key="5">
    <source>
        <dbReference type="ARBA" id="ARBA00022741"/>
    </source>
</evidence>
<evidence type="ECO:0000313" key="16">
    <source>
        <dbReference type="Proteomes" id="UP000799324"/>
    </source>
</evidence>
<evidence type="ECO:0000256" key="11">
    <source>
        <dbReference type="ARBA" id="ARBA00070745"/>
    </source>
</evidence>
<evidence type="ECO:0000313" key="15">
    <source>
        <dbReference type="EMBL" id="KAF2657254.1"/>
    </source>
</evidence>
<dbReference type="OrthoDB" id="1739076at2759"/>
<dbReference type="PROSITE" id="PS51273">
    <property type="entry name" value="GATASE_TYPE_1"/>
    <property type="match status" value="1"/>
</dbReference>
<evidence type="ECO:0000256" key="8">
    <source>
        <dbReference type="ARBA" id="ARBA00022975"/>
    </source>
</evidence>
<keyword evidence="8 12" id="KW-0665">Pyrimidine biosynthesis</keyword>
<dbReference type="Gene3D" id="3.40.50.300">
    <property type="entry name" value="P-loop containing nucleotide triphosphate hydrolases"/>
    <property type="match status" value="1"/>
</dbReference>
<dbReference type="PANTHER" id="PTHR11550">
    <property type="entry name" value="CTP SYNTHASE"/>
    <property type="match status" value="1"/>
</dbReference>
<dbReference type="GO" id="GO:0042802">
    <property type="term" value="F:identical protein binding"/>
    <property type="evidence" value="ECO:0007669"/>
    <property type="project" value="TreeGrafter"/>
</dbReference>
<comment type="pathway">
    <text evidence="1 12">Pyrimidine metabolism; CTP biosynthesis via de novo pathway; CTP from UDP: step 2/2.</text>
</comment>
<comment type="similarity">
    <text evidence="2 12">Belongs to the CTP synthase family.</text>
</comment>
<reference evidence="15" key="1">
    <citation type="journal article" date="2020" name="Stud. Mycol.">
        <title>101 Dothideomycetes genomes: a test case for predicting lifestyles and emergence of pathogens.</title>
        <authorList>
            <person name="Haridas S."/>
            <person name="Albert R."/>
            <person name="Binder M."/>
            <person name="Bloem J."/>
            <person name="Labutti K."/>
            <person name="Salamov A."/>
            <person name="Andreopoulos B."/>
            <person name="Baker S."/>
            <person name="Barry K."/>
            <person name="Bills G."/>
            <person name="Bluhm B."/>
            <person name="Cannon C."/>
            <person name="Castanera R."/>
            <person name="Culley D."/>
            <person name="Daum C."/>
            <person name="Ezra D."/>
            <person name="Gonzalez J."/>
            <person name="Henrissat B."/>
            <person name="Kuo A."/>
            <person name="Liang C."/>
            <person name="Lipzen A."/>
            <person name="Lutzoni F."/>
            <person name="Magnuson J."/>
            <person name="Mondo S."/>
            <person name="Nolan M."/>
            <person name="Ohm R."/>
            <person name="Pangilinan J."/>
            <person name="Park H.-J."/>
            <person name="Ramirez L."/>
            <person name="Alfaro M."/>
            <person name="Sun H."/>
            <person name="Tritt A."/>
            <person name="Yoshinaga Y."/>
            <person name="Zwiers L.-H."/>
            <person name="Turgeon B."/>
            <person name="Goodwin S."/>
            <person name="Spatafora J."/>
            <person name="Crous P."/>
            <person name="Grigoriev I."/>
        </authorList>
    </citation>
    <scope>NUCLEOTIDE SEQUENCE</scope>
    <source>
        <strain evidence="15">CBS 122681</strain>
    </source>
</reference>
<dbReference type="Gene3D" id="3.40.50.880">
    <property type="match status" value="1"/>
</dbReference>
<comment type="function">
    <text evidence="10 12">Catalyzes the ATP-dependent amination of UTP to CTP with either L-glutamine or ammonia as the source of nitrogen.</text>
</comment>
<keyword evidence="5 12" id="KW-0547">Nucleotide-binding</keyword>
<dbReference type="CDD" id="cd03113">
    <property type="entry name" value="CTPS_N"/>
    <property type="match status" value="1"/>
</dbReference>
<keyword evidence="4 12" id="KW-0436">Ligase</keyword>
<dbReference type="SUPFAM" id="SSF52540">
    <property type="entry name" value="P-loop containing nucleoside triphosphate hydrolases"/>
    <property type="match status" value="1"/>
</dbReference>
<dbReference type="GO" id="GO:0003883">
    <property type="term" value="F:CTP synthase activity"/>
    <property type="evidence" value="ECO:0007669"/>
    <property type="project" value="UniProtKB-UniRule"/>
</dbReference>
<dbReference type="Pfam" id="PF00117">
    <property type="entry name" value="GATase"/>
    <property type="match status" value="1"/>
</dbReference>
<evidence type="ECO:0000256" key="9">
    <source>
        <dbReference type="ARBA" id="ARBA00047781"/>
    </source>
</evidence>
<dbReference type="PANTHER" id="PTHR11550:SF0">
    <property type="entry name" value="CTP SYNTHASE-RELATED"/>
    <property type="match status" value="1"/>
</dbReference>
<dbReference type="GO" id="GO:0005524">
    <property type="term" value="F:ATP binding"/>
    <property type="evidence" value="ECO:0007669"/>
    <property type="project" value="UniProtKB-KW"/>
</dbReference>
<dbReference type="Pfam" id="PF06418">
    <property type="entry name" value="CTP_synth_N"/>
    <property type="match status" value="1"/>
</dbReference>